<dbReference type="Gene3D" id="2.40.10.350">
    <property type="entry name" value="Rod shape-determining protein MreC, domain 2"/>
    <property type="match status" value="1"/>
</dbReference>
<dbReference type="Gene3D" id="2.40.10.340">
    <property type="entry name" value="Rod shape-determining protein MreC, domain 1"/>
    <property type="match status" value="1"/>
</dbReference>
<dbReference type="GO" id="GO:0008360">
    <property type="term" value="P:regulation of cell shape"/>
    <property type="evidence" value="ECO:0007669"/>
    <property type="project" value="UniProtKB-KW"/>
</dbReference>
<evidence type="ECO:0000259" key="6">
    <source>
        <dbReference type="Pfam" id="PF04085"/>
    </source>
</evidence>
<dbReference type="InterPro" id="IPR055342">
    <property type="entry name" value="MreC_beta-barrel_core"/>
</dbReference>
<dbReference type="EMBL" id="JRJU01000005">
    <property type="protein sequence ID" value="KHF40940.1"/>
    <property type="molecule type" value="Genomic_DNA"/>
</dbReference>
<dbReference type="InterPro" id="IPR007221">
    <property type="entry name" value="MreC"/>
</dbReference>
<keyword evidence="3 5" id="KW-0133">Cell shape</keyword>
<dbReference type="Pfam" id="PF04085">
    <property type="entry name" value="MreC"/>
    <property type="match status" value="1"/>
</dbReference>
<sequence length="291" mass="32923">MPSFFSNKKLIILLVSIIILVALIGYSRTDREQITGPEQVIRDAVGWVQTTFTKPAYAVAGFFENVRDIRNIYEENKLLKARLEEYAQISVERNLLRNENSTLKDMLELEESLHDYLMRSAVVIHRSPDRWTDYIGLNKGSNDGIEPNMGVVDSKGGLIGKVKQVSEFSSRIQLLSDNDRTNRVSAMISMDQPKYGFIEGYDVDSGLLIMRKIDIEAEIEENQMVMTSGKGGVYPSGLLIGEVVRVEPDEYGLTQNAYIEPTADFYALDYVYIIERTSTSLDPELLEEEPS</sequence>
<dbReference type="Proteomes" id="UP000030832">
    <property type="component" value="Unassembled WGS sequence"/>
</dbReference>
<evidence type="ECO:0000256" key="4">
    <source>
        <dbReference type="ARBA" id="ARBA00032089"/>
    </source>
</evidence>
<dbReference type="RefSeq" id="WP_034626954.1">
    <property type="nucleotide sequence ID" value="NZ_JRJU01000005.1"/>
</dbReference>
<reference evidence="7 8" key="1">
    <citation type="submission" date="2014-09" db="EMBL/GenBank/DDBJ databases">
        <title>Genome sequencing and annotation of Bacillus Okhensis strain Kh10-101T.</title>
        <authorList>
            <person name="Prakash J.S."/>
        </authorList>
    </citation>
    <scope>NUCLEOTIDE SEQUENCE [LARGE SCALE GENOMIC DNA]</scope>
    <source>
        <strain evidence="8">Kh10-101T</strain>
    </source>
</reference>
<evidence type="ECO:0000256" key="5">
    <source>
        <dbReference type="PIRNR" id="PIRNR038471"/>
    </source>
</evidence>
<proteinExistence type="inferred from homology"/>
<comment type="caution">
    <text evidence="7">The sequence shown here is derived from an EMBL/GenBank/DDBJ whole genome shotgun (WGS) entry which is preliminary data.</text>
</comment>
<evidence type="ECO:0000256" key="3">
    <source>
        <dbReference type="ARBA" id="ARBA00022960"/>
    </source>
</evidence>
<dbReference type="GO" id="GO:0005886">
    <property type="term" value="C:plasma membrane"/>
    <property type="evidence" value="ECO:0007669"/>
    <property type="project" value="TreeGrafter"/>
</dbReference>
<organism evidence="7 8">
    <name type="scientific">Halalkalibacter okhensis</name>
    <dbReference type="NCBI Taxonomy" id="333138"/>
    <lineage>
        <taxon>Bacteria</taxon>
        <taxon>Bacillati</taxon>
        <taxon>Bacillota</taxon>
        <taxon>Bacilli</taxon>
        <taxon>Bacillales</taxon>
        <taxon>Bacillaceae</taxon>
        <taxon>Halalkalibacter</taxon>
    </lineage>
</organism>
<evidence type="ECO:0000256" key="1">
    <source>
        <dbReference type="ARBA" id="ARBA00009369"/>
    </source>
</evidence>
<evidence type="ECO:0000313" key="8">
    <source>
        <dbReference type="Proteomes" id="UP000030832"/>
    </source>
</evidence>
<dbReference type="STRING" id="333138.LQ50_06000"/>
<evidence type="ECO:0000256" key="2">
    <source>
        <dbReference type="ARBA" id="ARBA00013855"/>
    </source>
</evidence>
<dbReference type="InterPro" id="IPR042175">
    <property type="entry name" value="Cell/Rod_MreC_2"/>
</dbReference>
<dbReference type="eggNOG" id="COG1792">
    <property type="taxonomic scope" value="Bacteria"/>
</dbReference>
<keyword evidence="8" id="KW-1185">Reference proteome</keyword>
<dbReference type="PIRSF" id="PIRSF038471">
    <property type="entry name" value="MreC"/>
    <property type="match status" value="1"/>
</dbReference>
<comment type="function">
    <text evidence="5">Involved in formation and maintenance of cell shape.</text>
</comment>
<dbReference type="PANTHER" id="PTHR34138">
    <property type="entry name" value="CELL SHAPE-DETERMINING PROTEIN MREC"/>
    <property type="match status" value="1"/>
</dbReference>
<comment type="similarity">
    <text evidence="1 5">Belongs to the MreC family.</text>
</comment>
<dbReference type="NCBIfam" id="TIGR00219">
    <property type="entry name" value="mreC"/>
    <property type="match status" value="1"/>
</dbReference>
<dbReference type="OrthoDB" id="9792313at2"/>
<dbReference type="AlphaFoldDB" id="A0A0B0II37"/>
<dbReference type="InterPro" id="IPR042177">
    <property type="entry name" value="Cell/Rod_1"/>
</dbReference>
<gene>
    <name evidence="7" type="ORF">LQ50_06000</name>
</gene>
<accession>A0A0B0II37</accession>
<evidence type="ECO:0000313" key="7">
    <source>
        <dbReference type="EMBL" id="KHF40940.1"/>
    </source>
</evidence>
<dbReference type="PANTHER" id="PTHR34138:SF1">
    <property type="entry name" value="CELL SHAPE-DETERMINING PROTEIN MREC"/>
    <property type="match status" value="1"/>
</dbReference>
<protein>
    <recommendedName>
        <fullName evidence="2 5">Cell shape-determining protein MreC</fullName>
    </recommendedName>
    <alternativeName>
        <fullName evidence="4 5">Cell shape protein MreC</fullName>
    </alternativeName>
</protein>
<feature type="domain" description="Rod shape-determining protein MreC beta-barrel core" evidence="6">
    <location>
        <begin position="123"/>
        <end position="275"/>
    </location>
</feature>
<name>A0A0B0II37_9BACI</name>